<protein>
    <submittedName>
        <fullName evidence="6">TetR/AcrR family transcriptional regulator</fullName>
    </submittedName>
</protein>
<comment type="caution">
    <text evidence="6">The sequence shown here is derived from an EMBL/GenBank/DDBJ whole genome shotgun (WGS) entry which is preliminary data.</text>
</comment>
<dbReference type="Proteomes" id="UP000260644">
    <property type="component" value="Unassembled WGS sequence"/>
</dbReference>
<dbReference type="PANTHER" id="PTHR47506:SF1">
    <property type="entry name" value="HTH-TYPE TRANSCRIPTIONAL REGULATOR YJDC"/>
    <property type="match status" value="1"/>
</dbReference>
<keyword evidence="1" id="KW-0805">Transcription regulation</keyword>
<keyword evidence="2 4" id="KW-0238">DNA-binding</keyword>
<evidence type="ECO:0000256" key="2">
    <source>
        <dbReference type="ARBA" id="ARBA00023125"/>
    </source>
</evidence>
<dbReference type="InterPro" id="IPR036271">
    <property type="entry name" value="Tet_transcr_reg_TetR-rel_C_sf"/>
</dbReference>
<dbReference type="Gene3D" id="1.10.357.10">
    <property type="entry name" value="Tetracycline Repressor, domain 2"/>
    <property type="match status" value="1"/>
</dbReference>
<dbReference type="AlphaFoldDB" id="A0A3E1Y4B5"/>
<evidence type="ECO:0000313" key="6">
    <source>
        <dbReference type="EMBL" id="RFS19503.1"/>
    </source>
</evidence>
<dbReference type="EMBL" id="QPMM01000013">
    <property type="protein sequence ID" value="RFS19503.1"/>
    <property type="molecule type" value="Genomic_DNA"/>
</dbReference>
<dbReference type="PROSITE" id="PS50977">
    <property type="entry name" value="HTH_TETR_2"/>
    <property type="match status" value="1"/>
</dbReference>
<dbReference type="OrthoDB" id="9809772at2"/>
<dbReference type="InterPro" id="IPR009057">
    <property type="entry name" value="Homeodomain-like_sf"/>
</dbReference>
<proteinExistence type="predicted"/>
<gene>
    <name evidence="6" type="ORF">DVR12_22985</name>
</gene>
<keyword evidence="7" id="KW-1185">Reference proteome</keyword>
<evidence type="ECO:0000256" key="4">
    <source>
        <dbReference type="PROSITE-ProRule" id="PRU00335"/>
    </source>
</evidence>
<sequence>MAETKEKIVETADQLVRKKGYNAFSYKDISGPLEIKNAAVHYHFPAKMDLGIAVIDQEIEKFLEKTREWSNSPEDEQIAKLFSVFDRHNKQDNICLVASFATDFKTLEAPMQAKVQEMSANLLEWLTKCLESGRAKALFKFEGSASTRALIIITNLQSSLLLARIMGPAVFQQITNQLLEDLRS</sequence>
<dbReference type="SUPFAM" id="SSF46689">
    <property type="entry name" value="Homeodomain-like"/>
    <property type="match status" value="1"/>
</dbReference>
<dbReference type="InterPro" id="IPR001647">
    <property type="entry name" value="HTH_TetR"/>
</dbReference>
<evidence type="ECO:0000259" key="5">
    <source>
        <dbReference type="PROSITE" id="PS50977"/>
    </source>
</evidence>
<dbReference type="PANTHER" id="PTHR47506">
    <property type="entry name" value="TRANSCRIPTIONAL REGULATORY PROTEIN"/>
    <property type="match status" value="1"/>
</dbReference>
<reference evidence="6 7" key="1">
    <citation type="submission" date="2018-07" db="EMBL/GenBank/DDBJ databases">
        <title>Chitinophaga K2CV101002-2 sp. nov., isolated from a monsoon evergreen broad-leaved forest soil.</title>
        <authorList>
            <person name="Lv Y."/>
        </authorList>
    </citation>
    <scope>NUCLEOTIDE SEQUENCE [LARGE SCALE GENOMIC DNA]</scope>
    <source>
        <strain evidence="6 7">GDMCC 1.1288</strain>
    </source>
</reference>
<evidence type="ECO:0000256" key="1">
    <source>
        <dbReference type="ARBA" id="ARBA00023015"/>
    </source>
</evidence>
<organism evidence="6 7">
    <name type="scientific">Chitinophaga silvatica</name>
    <dbReference type="NCBI Taxonomy" id="2282649"/>
    <lineage>
        <taxon>Bacteria</taxon>
        <taxon>Pseudomonadati</taxon>
        <taxon>Bacteroidota</taxon>
        <taxon>Chitinophagia</taxon>
        <taxon>Chitinophagales</taxon>
        <taxon>Chitinophagaceae</taxon>
        <taxon>Chitinophaga</taxon>
    </lineage>
</organism>
<evidence type="ECO:0000256" key="3">
    <source>
        <dbReference type="ARBA" id="ARBA00023163"/>
    </source>
</evidence>
<dbReference type="GO" id="GO:0003677">
    <property type="term" value="F:DNA binding"/>
    <property type="evidence" value="ECO:0007669"/>
    <property type="project" value="UniProtKB-UniRule"/>
</dbReference>
<keyword evidence="3" id="KW-0804">Transcription</keyword>
<feature type="DNA-binding region" description="H-T-H motif" evidence="4">
    <location>
        <begin position="25"/>
        <end position="44"/>
    </location>
</feature>
<evidence type="ECO:0000313" key="7">
    <source>
        <dbReference type="Proteomes" id="UP000260644"/>
    </source>
</evidence>
<feature type="domain" description="HTH tetR-type" evidence="5">
    <location>
        <begin position="2"/>
        <end position="62"/>
    </location>
</feature>
<accession>A0A3E1Y4B5</accession>
<name>A0A3E1Y4B5_9BACT</name>
<dbReference type="SUPFAM" id="SSF48498">
    <property type="entry name" value="Tetracyclin repressor-like, C-terminal domain"/>
    <property type="match status" value="1"/>
</dbReference>
<dbReference type="RefSeq" id="WP_116978157.1">
    <property type="nucleotide sequence ID" value="NZ_QPMM01000013.1"/>
</dbReference>